<dbReference type="EMBL" id="ACMP01000208">
    <property type="protein sequence ID" value="EEL67469.1"/>
    <property type="molecule type" value="Genomic_DNA"/>
</dbReference>
<dbReference type="RefSeq" id="WP_002069513.1">
    <property type="nucleotide sequence ID" value="NZ_CM000737.1"/>
</dbReference>
<proteinExistence type="predicted"/>
<sequence length="64" mass="7585">MADSSAVKRIIENLITYAIKHSSEEVTIQPNIMNPAKQLKEEEFPFLFDRFYKVDQAWRKKVQI</sequence>
<dbReference type="Proteomes" id="UP000001753">
    <property type="component" value="Chromosome"/>
</dbReference>
<dbReference type="AlphaFoldDB" id="C2Y3Q0"/>
<dbReference type="HOGENOM" id="CLU_2858165_0_0_9"/>
<comment type="caution">
    <text evidence="1">The sequence shown here is derived from an EMBL/GenBank/DDBJ whole genome shotgun (WGS) entry which is preliminary data.</text>
</comment>
<accession>C2Y3Q0</accession>
<name>C2Y3Q0_BACMY</name>
<evidence type="ECO:0000313" key="1">
    <source>
        <dbReference type="EMBL" id="EEL67469.1"/>
    </source>
</evidence>
<protein>
    <submittedName>
        <fullName evidence="1">Uncharacterized protein</fullName>
    </submittedName>
</protein>
<gene>
    <name evidence="1" type="ORF">bcere0026_56100</name>
</gene>
<dbReference type="SUPFAM" id="SSF55874">
    <property type="entry name" value="ATPase domain of HSP90 chaperone/DNA topoisomerase II/histidine kinase"/>
    <property type="match status" value="1"/>
</dbReference>
<organism evidence="1">
    <name type="scientific">Bacillus mycoides</name>
    <dbReference type="NCBI Taxonomy" id="1405"/>
    <lineage>
        <taxon>Bacteria</taxon>
        <taxon>Bacillati</taxon>
        <taxon>Bacillota</taxon>
        <taxon>Bacilli</taxon>
        <taxon>Bacillales</taxon>
        <taxon>Bacillaceae</taxon>
        <taxon>Bacillus</taxon>
        <taxon>Bacillus cereus group</taxon>
    </lineage>
</organism>
<dbReference type="InterPro" id="IPR036890">
    <property type="entry name" value="HATPase_C_sf"/>
</dbReference>
<reference evidence="1" key="1">
    <citation type="journal article" date="2012" name="Genome Res.">
        <title>Genomic characterization of the Bacillus cereus sensu lato species: Backdrop to the evolution of Bacillus anthracis.</title>
        <authorList>
            <person name="Zwick M.E."/>
            <person name="Joseph S.J."/>
            <person name="Didelot X."/>
            <person name="Chen P.E."/>
            <person name="Bishop-Lilly K.A."/>
            <person name="Stewart A.C."/>
            <person name="Willner K."/>
            <person name="Nolan N."/>
            <person name="Lentz S."/>
            <person name="Thomason M.K."/>
            <person name="Sozhamannan S."/>
            <person name="Mateczun A.J."/>
            <person name="Du L."/>
            <person name="Read T.D."/>
        </authorList>
    </citation>
    <scope>NUCLEOTIDE SEQUENCE [LARGE SCALE GENOMIC DNA]</scope>
    <source>
        <strain evidence="1">AH603</strain>
    </source>
</reference>